<gene>
    <name evidence="2" type="ORF">MBOT_12510</name>
</gene>
<name>A0A7I9XVT7_9MYCO</name>
<dbReference type="Proteomes" id="UP000465361">
    <property type="component" value="Unassembled WGS sequence"/>
</dbReference>
<dbReference type="AlphaFoldDB" id="A0A7I9XVT7"/>
<feature type="region of interest" description="Disordered" evidence="1">
    <location>
        <begin position="1"/>
        <end position="22"/>
    </location>
</feature>
<organism evidence="2 3">
    <name type="scientific">Mycobacterium botniense</name>
    <dbReference type="NCBI Taxonomy" id="84962"/>
    <lineage>
        <taxon>Bacteria</taxon>
        <taxon>Bacillati</taxon>
        <taxon>Actinomycetota</taxon>
        <taxon>Actinomycetes</taxon>
        <taxon>Mycobacteriales</taxon>
        <taxon>Mycobacteriaceae</taxon>
        <taxon>Mycobacterium</taxon>
    </lineage>
</organism>
<reference evidence="2 3" key="1">
    <citation type="journal article" date="2019" name="Emerg. Microbes Infect.">
        <title>Comprehensive subspecies identification of 175 nontuberculous mycobacteria species based on 7547 genomic profiles.</title>
        <authorList>
            <person name="Matsumoto Y."/>
            <person name="Kinjo T."/>
            <person name="Motooka D."/>
            <person name="Nabeya D."/>
            <person name="Jung N."/>
            <person name="Uechi K."/>
            <person name="Horii T."/>
            <person name="Iida T."/>
            <person name="Fujita J."/>
            <person name="Nakamura S."/>
        </authorList>
    </citation>
    <scope>NUCLEOTIDE SEQUENCE [LARGE SCALE GENOMIC DNA]</scope>
    <source>
        <strain evidence="2 3">JCM 17322</strain>
    </source>
</reference>
<proteinExistence type="predicted"/>
<evidence type="ECO:0000313" key="2">
    <source>
        <dbReference type="EMBL" id="GFG73886.1"/>
    </source>
</evidence>
<sequence length="195" mass="21007">MVSQALRRRGRGADHAGPMRNSRDGNTISLKYRLDVIGCRVTDVVRSIGGWLYDRAMAGWEVNVMLPRISDARPLQILGARMLGAHGDVSTTGLANHGLAVSADVFAQNAAIRKTVLEALDSGLTEVTLWGDSWPVRVQRGLGAVDYRLSGAARAFKHQALAAAQLPHESVGLLETFFTDRRSFSPLGSELISAG</sequence>
<comment type="caution">
    <text evidence="2">The sequence shown here is derived from an EMBL/GenBank/DDBJ whole genome shotgun (WGS) entry which is preliminary data.</text>
</comment>
<evidence type="ECO:0000256" key="1">
    <source>
        <dbReference type="SAM" id="MobiDB-lite"/>
    </source>
</evidence>
<protein>
    <submittedName>
        <fullName evidence="2">Uncharacterized protein</fullName>
    </submittedName>
</protein>
<feature type="compositionally biased region" description="Basic residues" evidence="1">
    <location>
        <begin position="1"/>
        <end position="10"/>
    </location>
</feature>
<dbReference type="EMBL" id="BLKW01000002">
    <property type="protein sequence ID" value="GFG73886.1"/>
    <property type="molecule type" value="Genomic_DNA"/>
</dbReference>
<evidence type="ECO:0000313" key="3">
    <source>
        <dbReference type="Proteomes" id="UP000465361"/>
    </source>
</evidence>
<accession>A0A7I9XVT7</accession>
<keyword evidence="3" id="KW-1185">Reference proteome</keyword>